<keyword evidence="2" id="KW-0732">Signal</keyword>
<feature type="region of interest" description="Disordered" evidence="1">
    <location>
        <begin position="294"/>
        <end position="327"/>
    </location>
</feature>
<dbReference type="Proteomes" id="UP001201980">
    <property type="component" value="Unassembled WGS sequence"/>
</dbReference>
<feature type="compositionally biased region" description="Acidic residues" evidence="1">
    <location>
        <begin position="175"/>
        <end position="223"/>
    </location>
</feature>
<evidence type="ECO:0000256" key="1">
    <source>
        <dbReference type="SAM" id="MobiDB-lite"/>
    </source>
</evidence>
<gene>
    <name evidence="3" type="ORF">MKZ38_008824</name>
</gene>
<proteinExistence type="predicted"/>
<feature type="signal peptide" evidence="2">
    <location>
        <begin position="1"/>
        <end position="33"/>
    </location>
</feature>
<name>A0AAD5RUR8_9PEZI</name>
<evidence type="ECO:0000313" key="4">
    <source>
        <dbReference type="Proteomes" id="UP001201980"/>
    </source>
</evidence>
<feature type="region of interest" description="Disordered" evidence="1">
    <location>
        <begin position="50"/>
        <end position="131"/>
    </location>
</feature>
<evidence type="ECO:0000313" key="3">
    <source>
        <dbReference type="EMBL" id="KAJ2904106.1"/>
    </source>
</evidence>
<protein>
    <submittedName>
        <fullName evidence="3">Uncharacterized protein</fullName>
    </submittedName>
</protein>
<accession>A0AAD5RUR8</accession>
<keyword evidence="4" id="KW-1185">Reference proteome</keyword>
<sequence length="965" mass="105554">MALAMSSVATSIASVILRLVLPLVLLSLALAHAASPENLKWAEEINRSPVCPRCGYRENETSPPGGKGKGKDKKHMNKNEPWPAQNGTKTPSAAYVPEGDEEYQQPQKTNGQLPPTKAAPPKKGVADKKKPAIVSAVVSRDVTRGDVTAPAKPVKAATMKPGKGMPKVAPPLAVIDDDDDEDEDEEVTGDEDDEFLGEKEPEMDEDDEDDEDEEEEEEDEEAVVGDANYSKKGEGADPDNYAISGEMAVNLDDPKIQEEMREAAMKDPTLRKELIADADDEEEKEKIREILGDIVDDDDEDDEADPNDLDIEAEVVEDDEDGEDAETAKGKKKKAIIAKRIVKVNKLLADQSARMLLRKKILQSAGSIRVPGKVTGQWAPRSKTTMTAAGGKGRFSMIMAVSQGYLNSQLAFKHAITPAMHRISVKLDNGTDIDAALAAPQISLHFDDGTASSAMYHMNFGAGKCKLWNGTDLVDCETKDWKFAFMVNLSLNKVDSDGDEAKEVTKNWGKPGDYSISKLLVDLKSKLSCSFVHSASTVPYHHCIHLLPAFGATMEHIHPFDTVQCANISTLSVPTAADLVTDLTPYTSFGTLKHTQKTLKSFKCLVLFWLSQNESSDGLAISHSLTTSNPSSVVKGPSQCPATIPTSQVLQTYPYIPKGETEADEGLGGKANSNMLLFLNMTSCRPFPTSKSLSYSGSWCTPKIPGTLCIARQVLFDDFLLPLLREVNRATHLEATRCNAKFARLKSKVDFDIGRGKHAETWYDFKPTNNPTHNPNWSAWEWRSASSKEDRDGRKNIYCRGKINTSVHNTITPLPGTNRILVKCYAKVSLESKVASIGGRKGNASINRNGSFTIQISSVKDGNVSLMIEGLQPGKSPLKFEIKTTKSTKGLAFLTPSFFKRIETDMRDEVTDNSDLKKMATQVQERFGEGVGTFLVPGGGHFFIEGACFNDARDLMFETEFKGAN</sequence>
<dbReference type="EMBL" id="JAKWBI020000062">
    <property type="protein sequence ID" value="KAJ2904106.1"/>
    <property type="molecule type" value="Genomic_DNA"/>
</dbReference>
<feature type="region of interest" description="Disordered" evidence="1">
    <location>
        <begin position="146"/>
        <end position="250"/>
    </location>
</feature>
<feature type="compositionally biased region" description="Polar residues" evidence="1">
    <location>
        <begin position="104"/>
        <end position="113"/>
    </location>
</feature>
<dbReference type="AlphaFoldDB" id="A0AAD5RUR8"/>
<organism evidence="3 4">
    <name type="scientific">Zalerion maritima</name>
    <dbReference type="NCBI Taxonomy" id="339359"/>
    <lineage>
        <taxon>Eukaryota</taxon>
        <taxon>Fungi</taxon>
        <taxon>Dikarya</taxon>
        <taxon>Ascomycota</taxon>
        <taxon>Pezizomycotina</taxon>
        <taxon>Sordariomycetes</taxon>
        <taxon>Lulworthiomycetidae</taxon>
        <taxon>Lulworthiales</taxon>
        <taxon>Lulworthiaceae</taxon>
        <taxon>Zalerion</taxon>
    </lineage>
</organism>
<feature type="chain" id="PRO_5042085543" evidence="2">
    <location>
        <begin position="34"/>
        <end position="965"/>
    </location>
</feature>
<evidence type="ECO:0000256" key="2">
    <source>
        <dbReference type="SAM" id="SignalP"/>
    </source>
</evidence>
<feature type="compositionally biased region" description="Acidic residues" evidence="1">
    <location>
        <begin position="294"/>
        <end position="325"/>
    </location>
</feature>
<comment type="caution">
    <text evidence="3">The sequence shown here is derived from an EMBL/GenBank/DDBJ whole genome shotgun (WGS) entry which is preliminary data.</text>
</comment>
<reference evidence="3" key="1">
    <citation type="submission" date="2022-07" db="EMBL/GenBank/DDBJ databases">
        <title>Draft genome sequence of Zalerion maritima ATCC 34329, a (micro)plastics degrading marine fungus.</title>
        <authorList>
            <person name="Paco A."/>
            <person name="Goncalves M.F.M."/>
            <person name="Rocha-Santos T.A.P."/>
            <person name="Alves A."/>
        </authorList>
    </citation>
    <scope>NUCLEOTIDE SEQUENCE</scope>
    <source>
        <strain evidence="3">ATCC 34329</strain>
    </source>
</reference>